<keyword evidence="2" id="KW-1185">Reference proteome</keyword>
<dbReference type="EMBL" id="CP002207">
    <property type="protein sequence ID" value="ADP33061.1"/>
    <property type="molecule type" value="Genomic_DNA"/>
</dbReference>
<accession>A0ABM5LYR6</accession>
<proteinExistence type="predicted"/>
<sequence>MSRSKGFIYPAVLFAAAVILLVVGYTSSEYITRKTFEKETKEFYIRENLLQNGALLSIRHMLEARQGQKGSRQFEYGLVSYQIQSTSKKEQKEINVKSVTNSGSEMTARFIFDLKQKKVIHWEE</sequence>
<evidence type="ECO:0000313" key="2">
    <source>
        <dbReference type="Proteomes" id="UP000006867"/>
    </source>
</evidence>
<evidence type="ECO:0000313" key="1">
    <source>
        <dbReference type="EMBL" id="ADP33061.1"/>
    </source>
</evidence>
<dbReference type="RefSeq" id="WP_003325434.1">
    <property type="nucleotide sequence ID" value="NC_014639.1"/>
</dbReference>
<dbReference type="Pfam" id="PF14173">
    <property type="entry name" value="ComGG"/>
    <property type="match status" value="1"/>
</dbReference>
<name>A0ABM5LYR6_BACA1</name>
<organism evidence="1 2">
    <name type="scientific">Bacillus atrophaeus (strain 1942)</name>
    <dbReference type="NCBI Taxonomy" id="720555"/>
    <lineage>
        <taxon>Bacteria</taxon>
        <taxon>Bacillati</taxon>
        <taxon>Bacillota</taxon>
        <taxon>Bacilli</taxon>
        <taxon>Bacillales</taxon>
        <taxon>Bacillaceae</taxon>
        <taxon>Bacillus</taxon>
    </lineage>
</organism>
<dbReference type="InterPro" id="IPR020372">
    <property type="entry name" value="Competence_ComGG"/>
</dbReference>
<dbReference type="Proteomes" id="UP000006867">
    <property type="component" value="Chromosome"/>
</dbReference>
<reference evidence="1 2" key="1">
    <citation type="journal article" date="2011" name="Front. Microbiol.">
        <title>Genomic signatures of strain selection and enhancement in Bacillus atrophaeus var. globigii, a historical biowarfare simulant.</title>
        <authorList>
            <person name="Gibbons H.S."/>
            <person name="Broomall S.M."/>
            <person name="McNew L.A."/>
            <person name="Daligault H."/>
            <person name="Chapman C."/>
            <person name="Bruce D."/>
            <person name="Karavis M."/>
            <person name="Krepps M."/>
            <person name="McGregor P.A."/>
            <person name="Hong C."/>
            <person name="Park K.H."/>
            <person name="Akmal A."/>
            <person name="Feldman A."/>
            <person name="Lin J.S."/>
            <person name="Chang W.E."/>
            <person name="Higgs B.W."/>
            <person name="Demirev P."/>
            <person name="Lindquist J."/>
            <person name="Liem A."/>
            <person name="Fochler E."/>
            <person name="Read T.D."/>
            <person name="Tapia R."/>
            <person name="Johnson S."/>
            <person name="Bishop-Lilly K.A."/>
            <person name="Detter C."/>
            <person name="Han C."/>
            <person name="Sozhamannan S."/>
            <person name="Rosenzweig C.N."/>
            <person name="Skowronski E.W."/>
        </authorList>
    </citation>
    <scope>NUCLEOTIDE SEQUENCE [LARGE SCALE GENOMIC DNA]</scope>
    <source>
        <strain evidence="1 2">1942</strain>
    </source>
</reference>
<gene>
    <name evidence="1" type="ordered locus">BATR1942_10650</name>
</gene>
<protein>
    <submittedName>
        <fullName evidence="1">DNA transport platform</fullName>
    </submittedName>
</protein>